<keyword evidence="3" id="KW-0677">Repeat</keyword>
<dbReference type="InterPro" id="IPR058922">
    <property type="entry name" value="WHD_DRP"/>
</dbReference>
<dbReference type="EMBL" id="CM000880">
    <property type="protein sequence ID" value="KQK24229.1"/>
    <property type="molecule type" value="Genomic_DNA"/>
</dbReference>
<keyword evidence="6" id="KW-0175">Coiled coil</keyword>
<evidence type="ECO:0000256" key="2">
    <source>
        <dbReference type="ARBA" id="ARBA00022614"/>
    </source>
</evidence>
<evidence type="ECO:0000313" key="12">
    <source>
        <dbReference type="EnsemblPlants" id="KQK24229"/>
    </source>
</evidence>
<dbReference type="KEGG" id="bdi:100822507"/>
<feature type="domain" description="Disease resistance protein winged helix" evidence="9">
    <location>
        <begin position="352"/>
        <end position="417"/>
    </location>
</feature>
<dbReference type="InterPro" id="IPR027417">
    <property type="entry name" value="P-loop_NTPase"/>
</dbReference>
<dbReference type="GO" id="GO:0098542">
    <property type="term" value="P:defense response to other organism"/>
    <property type="evidence" value="ECO:0000318"/>
    <property type="project" value="GO_Central"/>
</dbReference>
<dbReference type="InterPro" id="IPR044974">
    <property type="entry name" value="Disease_R_plants"/>
</dbReference>
<dbReference type="AlphaFoldDB" id="A0A0Q3HNH7"/>
<dbReference type="InterPro" id="IPR032675">
    <property type="entry name" value="LRR_dom_sf"/>
</dbReference>
<evidence type="ECO:0000256" key="6">
    <source>
        <dbReference type="ARBA" id="ARBA00023054"/>
    </source>
</evidence>
<dbReference type="GO" id="GO:0043531">
    <property type="term" value="F:ADP binding"/>
    <property type="evidence" value="ECO:0007669"/>
    <property type="project" value="InterPro"/>
</dbReference>
<dbReference type="SUPFAM" id="SSF52540">
    <property type="entry name" value="P-loop containing nucleoside triphosphate hydrolases"/>
    <property type="match status" value="1"/>
</dbReference>
<dbReference type="Pfam" id="PF00931">
    <property type="entry name" value="NB-ARC"/>
    <property type="match status" value="1"/>
</dbReference>
<dbReference type="Gramene" id="KQK24229">
    <property type="protein sequence ID" value="KQK24229"/>
    <property type="gene ID" value="BRADI_1g79026v3"/>
</dbReference>
<keyword evidence="13" id="KW-1185">Reference proteome</keyword>
<name>A0A0Q3HNH7_BRADI</name>
<reference evidence="11 12" key="1">
    <citation type="journal article" date="2010" name="Nature">
        <title>Genome sequencing and analysis of the model grass Brachypodium distachyon.</title>
        <authorList>
            <consortium name="International Brachypodium Initiative"/>
        </authorList>
    </citation>
    <scope>NUCLEOTIDE SEQUENCE [LARGE SCALE GENOMIC DNA]</scope>
    <source>
        <strain evidence="11 12">Bd21</strain>
    </source>
</reference>
<dbReference type="Pfam" id="PF23559">
    <property type="entry name" value="WHD_DRP"/>
    <property type="match status" value="1"/>
</dbReference>
<dbReference type="SUPFAM" id="SSF52058">
    <property type="entry name" value="L domain-like"/>
    <property type="match status" value="1"/>
</dbReference>
<dbReference type="InterPro" id="IPR002182">
    <property type="entry name" value="NB-ARC"/>
</dbReference>
<feature type="domain" description="Disease resistance R13L4/SHOC-2-like LRR" evidence="10">
    <location>
        <begin position="473"/>
        <end position="839"/>
    </location>
</feature>
<dbReference type="EnsemblPlants" id="KQK24229">
    <property type="protein sequence ID" value="KQK24229"/>
    <property type="gene ID" value="BRADI_1g79026v3"/>
</dbReference>
<evidence type="ECO:0000313" key="13">
    <source>
        <dbReference type="Proteomes" id="UP000008810"/>
    </source>
</evidence>
<evidence type="ECO:0000256" key="3">
    <source>
        <dbReference type="ARBA" id="ARBA00022737"/>
    </source>
</evidence>
<evidence type="ECO:0000259" key="9">
    <source>
        <dbReference type="Pfam" id="PF23559"/>
    </source>
</evidence>
<keyword evidence="4" id="KW-0547">Nucleotide-binding</keyword>
<dbReference type="PANTHER" id="PTHR23155">
    <property type="entry name" value="DISEASE RESISTANCE PROTEIN RP"/>
    <property type="match status" value="1"/>
</dbReference>
<dbReference type="InterPro" id="IPR055414">
    <property type="entry name" value="LRR_R13L4/SHOC2-like"/>
</dbReference>
<evidence type="ECO:0000313" key="11">
    <source>
        <dbReference type="EMBL" id="KQK24229.1"/>
    </source>
</evidence>
<dbReference type="Pfam" id="PF18052">
    <property type="entry name" value="Rx_N"/>
    <property type="match status" value="1"/>
</dbReference>
<accession>A0A0Q3HNH7</accession>
<dbReference type="Gene3D" id="1.20.5.4130">
    <property type="match status" value="1"/>
</dbReference>
<protein>
    <recommendedName>
        <fullName evidence="14">Rx N-terminal domain-containing protein</fullName>
    </recommendedName>
</protein>
<evidence type="ECO:0000259" key="10">
    <source>
        <dbReference type="Pfam" id="PF23598"/>
    </source>
</evidence>
<gene>
    <name evidence="12" type="primary">LOC100837906</name>
    <name evidence="11" type="ORF">BRADI_1g79026v3</name>
</gene>
<evidence type="ECO:0000259" key="8">
    <source>
        <dbReference type="Pfam" id="PF18052"/>
    </source>
</evidence>
<organism evidence="11">
    <name type="scientific">Brachypodium distachyon</name>
    <name type="common">Purple false brome</name>
    <name type="synonym">Trachynia distachya</name>
    <dbReference type="NCBI Taxonomy" id="15368"/>
    <lineage>
        <taxon>Eukaryota</taxon>
        <taxon>Viridiplantae</taxon>
        <taxon>Streptophyta</taxon>
        <taxon>Embryophyta</taxon>
        <taxon>Tracheophyta</taxon>
        <taxon>Spermatophyta</taxon>
        <taxon>Magnoliopsida</taxon>
        <taxon>Liliopsida</taxon>
        <taxon>Poales</taxon>
        <taxon>Poaceae</taxon>
        <taxon>BOP clade</taxon>
        <taxon>Pooideae</taxon>
        <taxon>Stipodae</taxon>
        <taxon>Brachypodieae</taxon>
        <taxon>Brachypodium</taxon>
    </lineage>
</organism>
<comment type="similarity">
    <text evidence="1">Belongs to the disease resistance NB-LRR family.</text>
</comment>
<dbReference type="OrthoDB" id="629866at2759"/>
<keyword evidence="5" id="KW-0611">Plant defense</keyword>
<evidence type="ECO:0000256" key="5">
    <source>
        <dbReference type="ARBA" id="ARBA00022821"/>
    </source>
</evidence>
<reference evidence="11" key="2">
    <citation type="submission" date="2017-06" db="EMBL/GenBank/DDBJ databases">
        <title>WGS assembly of Brachypodium distachyon.</title>
        <authorList>
            <consortium name="The International Brachypodium Initiative"/>
            <person name="Lucas S."/>
            <person name="Harmon-Smith M."/>
            <person name="Lail K."/>
            <person name="Tice H."/>
            <person name="Grimwood J."/>
            <person name="Bruce D."/>
            <person name="Barry K."/>
            <person name="Shu S."/>
            <person name="Lindquist E."/>
            <person name="Wang M."/>
            <person name="Pitluck S."/>
            <person name="Vogel J.P."/>
            <person name="Garvin D.F."/>
            <person name="Mockler T.C."/>
            <person name="Schmutz J."/>
            <person name="Rokhsar D."/>
            <person name="Bevan M.W."/>
        </authorList>
    </citation>
    <scope>NUCLEOTIDE SEQUENCE</scope>
    <source>
        <strain evidence="11">Bd21</strain>
    </source>
</reference>
<evidence type="ECO:0000256" key="4">
    <source>
        <dbReference type="ARBA" id="ARBA00022741"/>
    </source>
</evidence>
<dbReference type="Gene3D" id="3.40.50.300">
    <property type="entry name" value="P-loop containing nucleotide triphosphate hydrolases"/>
    <property type="match status" value="1"/>
</dbReference>
<evidence type="ECO:0000259" key="7">
    <source>
        <dbReference type="Pfam" id="PF00931"/>
    </source>
</evidence>
<dbReference type="PANTHER" id="PTHR23155:SF1227">
    <property type="entry name" value="OS11G0462500 PROTEIN"/>
    <property type="match status" value="1"/>
</dbReference>
<sequence length="846" mass="94026">MEVLASVVGAVVSSTVTKLLTVIGKESGDLKLDAESIQRELDFIYAKVRDEPPDSTRSSNIRKEWMVQLRRLADDIEDCIDSFHVRKKTSNSKRQFARQVAQLKDRSKEIRKEFAIIGDRTTTSSEEVPPPAAAYRCMRDAEAELIGLMKSQSEEGRLKLIAIAGLGGSGMTLLVKQVYESDVGLQFSRRAWVSAAGKNTEEILIEVLKKFQIQNNGASTSSQVVDREKDDASLIQACLNNKRYLIVIDDVKKDDLKELVSVFSWAEGVEGCRILATTTIQLPGVPTSCTCGDRLPLALDSTAHFLKIGELTESRFEQDCLELGAKLKAVVVSDYESLCNLLLQDSLLYFCMFPSDHPVRRNPLIRRWSAEGLVFANPEDCIDQQDAGAGDNLKTLIECNIIQPVVVSNNGKVKTCQPPLKIFDYIANKSMLKHFITLFCGQTQTNIAQHVRRLSLHPVSGRKRNLPEDLSRLRTLAVFPAAAKACSYKDELSFAKYDLLRVLDLKECADLKQKDVKGVCGLLLLRYLSLGNAIGKVPKKIKKLQQLETLEMRRIKAVEVHADVFQLPKLKHLLGKFQFRDGSTDRKLLADGDQLVMETLSGFVTDKSQRFPQLMLHHMGQLKKVKIWCHPSTDQAYLAHLSDVITAFVSDGNRTVIRDDDRSLSIDFAECATDCSVALLGSLQTPGRLNSLKLHGDILQHCLHNKFLTKLRSVQELCLSSTNLGCDAILACSSNLRVLKYLKLVEHNLGPLNIKQGHFPGLERICLVGVQGITIQAGALCRLVSLHMLCEVLLALPGTPGIEIKHMAGLKEVGLHPRVNDEKRTIWQAAASGHPNRPEVLFIQGP</sequence>
<reference evidence="12" key="3">
    <citation type="submission" date="2018-08" db="UniProtKB">
        <authorList>
            <consortium name="EnsemblPlants"/>
        </authorList>
    </citation>
    <scope>IDENTIFICATION</scope>
    <source>
        <strain evidence="12">cv. Bd21</strain>
    </source>
</reference>
<dbReference type="Pfam" id="PF23598">
    <property type="entry name" value="LRR_14"/>
    <property type="match status" value="1"/>
</dbReference>
<dbReference type="Proteomes" id="UP000008810">
    <property type="component" value="Chromosome 1"/>
</dbReference>
<evidence type="ECO:0000256" key="1">
    <source>
        <dbReference type="ARBA" id="ARBA00008894"/>
    </source>
</evidence>
<feature type="domain" description="Disease resistance N-terminal" evidence="8">
    <location>
        <begin position="11"/>
        <end position="96"/>
    </location>
</feature>
<feature type="domain" description="NB-ARC" evidence="7">
    <location>
        <begin position="151"/>
        <end position="278"/>
    </location>
</feature>
<dbReference type="InterPro" id="IPR041118">
    <property type="entry name" value="Rx_N"/>
</dbReference>
<dbReference type="Gene3D" id="3.80.10.10">
    <property type="entry name" value="Ribonuclease Inhibitor"/>
    <property type="match status" value="2"/>
</dbReference>
<proteinExistence type="inferred from homology"/>
<keyword evidence="2" id="KW-0433">Leucine-rich repeat</keyword>
<evidence type="ECO:0008006" key="14">
    <source>
        <dbReference type="Google" id="ProtNLM"/>
    </source>
</evidence>
<dbReference type="PRINTS" id="PR00364">
    <property type="entry name" value="DISEASERSIST"/>
</dbReference>